<feature type="compositionally biased region" description="Pro residues" evidence="1">
    <location>
        <begin position="114"/>
        <end position="127"/>
    </location>
</feature>
<dbReference type="OrthoDB" id="3011409at2759"/>
<sequence>MKFKKVFSIFRRERNKAAPTTATASTTRPLASVDLSAKASASLQASAPRPSASPTTTMTGTLVDGSSDPFLEASRDEQVVIATSDAPATGERSVSASSESVGSSDGPVSAIEPPAIPEPGPVVPPPDLESADVPSPSNPVEEPKSTRSAAFGVTKAAIGLVSSVADVFAPLKSVTSGLLYVMEHFDKMTRNQDDVARLAQRLTDLHSTFEKEGEQKAESGHQRVFLGKLTGFATSLDAMKEKHKLNKFVFAADDDVVISGIVEDIRDAILDYNVIRPSIA</sequence>
<feature type="compositionally biased region" description="Low complexity" evidence="1">
    <location>
        <begin position="36"/>
        <end position="47"/>
    </location>
</feature>
<evidence type="ECO:0000256" key="1">
    <source>
        <dbReference type="SAM" id="MobiDB-lite"/>
    </source>
</evidence>
<keyword evidence="3" id="KW-1185">Reference proteome</keyword>
<reference evidence="2" key="1">
    <citation type="submission" date="2020-07" db="EMBL/GenBank/DDBJ databases">
        <authorList>
            <person name="Nieuwenhuis M."/>
            <person name="Van De Peppel L.J.J."/>
        </authorList>
    </citation>
    <scope>NUCLEOTIDE SEQUENCE</scope>
    <source>
        <strain evidence="2">AP01</strain>
        <tissue evidence="2">Mycelium</tissue>
    </source>
</reference>
<name>A0A9P7K7V8_9AGAR</name>
<reference evidence="2" key="2">
    <citation type="submission" date="2021-10" db="EMBL/GenBank/DDBJ databases">
        <title>Phylogenomics reveals ancestral predisposition of the termite-cultivated fungus Termitomyces towards a domesticated lifestyle.</title>
        <authorList>
            <person name="Auxier B."/>
            <person name="Grum-Grzhimaylo A."/>
            <person name="Cardenas M.E."/>
            <person name="Lodge J.D."/>
            <person name="Laessoe T."/>
            <person name="Pedersen O."/>
            <person name="Smith M.E."/>
            <person name="Kuyper T.W."/>
            <person name="Franco-Molano E.A."/>
            <person name="Baroni T.J."/>
            <person name="Aanen D.K."/>
        </authorList>
    </citation>
    <scope>NUCLEOTIDE SEQUENCE</scope>
    <source>
        <strain evidence="2">AP01</strain>
        <tissue evidence="2">Mycelium</tissue>
    </source>
</reference>
<evidence type="ECO:0000313" key="2">
    <source>
        <dbReference type="EMBL" id="KAG5641696.1"/>
    </source>
</evidence>
<feature type="compositionally biased region" description="Low complexity" evidence="1">
    <location>
        <begin position="90"/>
        <end position="113"/>
    </location>
</feature>
<comment type="caution">
    <text evidence="2">The sequence shown here is derived from an EMBL/GenBank/DDBJ whole genome shotgun (WGS) entry which is preliminary data.</text>
</comment>
<accession>A0A9P7K7V8</accession>
<dbReference type="EMBL" id="JABCKV010000264">
    <property type="protein sequence ID" value="KAG5641696.1"/>
    <property type="molecule type" value="Genomic_DNA"/>
</dbReference>
<gene>
    <name evidence="2" type="ORF">DXG03_004428</name>
</gene>
<dbReference type="AlphaFoldDB" id="A0A9P7K7V8"/>
<dbReference type="Proteomes" id="UP000775547">
    <property type="component" value="Unassembled WGS sequence"/>
</dbReference>
<proteinExistence type="predicted"/>
<protein>
    <submittedName>
        <fullName evidence="2">Uncharacterized protein</fullName>
    </submittedName>
</protein>
<evidence type="ECO:0000313" key="3">
    <source>
        <dbReference type="Proteomes" id="UP000775547"/>
    </source>
</evidence>
<feature type="region of interest" description="Disordered" evidence="1">
    <location>
        <begin position="36"/>
        <end position="147"/>
    </location>
</feature>
<organism evidence="2 3">
    <name type="scientific">Asterophora parasitica</name>
    <dbReference type="NCBI Taxonomy" id="117018"/>
    <lineage>
        <taxon>Eukaryota</taxon>
        <taxon>Fungi</taxon>
        <taxon>Dikarya</taxon>
        <taxon>Basidiomycota</taxon>
        <taxon>Agaricomycotina</taxon>
        <taxon>Agaricomycetes</taxon>
        <taxon>Agaricomycetidae</taxon>
        <taxon>Agaricales</taxon>
        <taxon>Tricholomatineae</taxon>
        <taxon>Lyophyllaceae</taxon>
        <taxon>Asterophora</taxon>
    </lineage>
</organism>